<reference evidence="1 2" key="1">
    <citation type="submission" date="2012-02" db="EMBL/GenBank/DDBJ databases">
        <title>Complete genome sequence of Phycisphaera mikurensis NBRC 102666.</title>
        <authorList>
            <person name="Ankai A."/>
            <person name="Hosoyama A."/>
            <person name="Terui Y."/>
            <person name="Sekine M."/>
            <person name="Fukai R."/>
            <person name="Kato Y."/>
            <person name="Nakamura S."/>
            <person name="Yamada-Narita S."/>
            <person name="Kawakoshi A."/>
            <person name="Fukunaga Y."/>
            <person name="Yamazaki S."/>
            <person name="Fujita N."/>
        </authorList>
    </citation>
    <scope>NUCLEOTIDE SEQUENCE [LARGE SCALE GENOMIC DNA]</scope>
    <source>
        <strain evidence="2">NBRC 102666 / KCTC 22515 / FYK2301M01</strain>
    </source>
</reference>
<dbReference type="STRING" id="1142394.PSMK_12710"/>
<dbReference type="Proteomes" id="UP000007881">
    <property type="component" value="Chromosome"/>
</dbReference>
<dbReference type="HOGENOM" id="CLU_1915105_0_0_0"/>
<organism evidence="1 2">
    <name type="scientific">Phycisphaera mikurensis (strain NBRC 102666 / KCTC 22515 / FYK2301M01)</name>
    <dbReference type="NCBI Taxonomy" id="1142394"/>
    <lineage>
        <taxon>Bacteria</taxon>
        <taxon>Pseudomonadati</taxon>
        <taxon>Planctomycetota</taxon>
        <taxon>Phycisphaerae</taxon>
        <taxon>Phycisphaerales</taxon>
        <taxon>Phycisphaeraceae</taxon>
        <taxon>Phycisphaera</taxon>
    </lineage>
</organism>
<dbReference type="EMBL" id="AP012338">
    <property type="protein sequence ID" value="BAM03430.1"/>
    <property type="molecule type" value="Genomic_DNA"/>
</dbReference>
<protein>
    <submittedName>
        <fullName evidence="1">Uncharacterized protein</fullName>
    </submittedName>
</protein>
<dbReference type="RefSeq" id="WP_014436649.1">
    <property type="nucleotide sequence ID" value="NC_017080.1"/>
</dbReference>
<gene>
    <name evidence="1" type="ordered locus">PSMK_12710</name>
</gene>
<evidence type="ECO:0000313" key="1">
    <source>
        <dbReference type="EMBL" id="BAM03430.1"/>
    </source>
</evidence>
<keyword evidence="2" id="KW-1185">Reference proteome</keyword>
<name>I0IDU2_PHYMF</name>
<proteinExistence type="predicted"/>
<dbReference type="KEGG" id="phm:PSMK_12710"/>
<sequence>MSHPTSNVKSPGVEPVSESFGPAQVHAVVCGILRFDKRYARLADRIADAVSQRWSGLKRPPRGQFPREWVASTLCWWLRECHRRPGSRAGGSGSGFSRPLSGPIAGMLRPYRLGGGVGPGCVLTAALHRRAA</sequence>
<evidence type="ECO:0000313" key="2">
    <source>
        <dbReference type="Proteomes" id="UP000007881"/>
    </source>
</evidence>
<dbReference type="AlphaFoldDB" id="I0IDU2"/>
<accession>I0IDU2</accession>